<keyword evidence="2" id="KW-1185">Reference proteome</keyword>
<dbReference type="Proteomes" id="UP001161017">
    <property type="component" value="Unassembled WGS sequence"/>
</dbReference>
<dbReference type="EMBL" id="JAPUFD010000011">
    <property type="protein sequence ID" value="MDI1490128.1"/>
    <property type="molecule type" value="Genomic_DNA"/>
</dbReference>
<reference evidence="1" key="1">
    <citation type="journal article" date="2023" name="Genome Biol. Evol.">
        <title>First Whole Genome Sequence and Flow Cytometry Genome Size Data for the Lichen-Forming Fungus Ramalina farinacea (Ascomycota).</title>
        <authorList>
            <person name="Llewellyn T."/>
            <person name="Mian S."/>
            <person name="Hill R."/>
            <person name="Leitch I.J."/>
            <person name="Gaya E."/>
        </authorList>
    </citation>
    <scope>NUCLEOTIDE SEQUENCE</scope>
    <source>
        <strain evidence="1">LIQ254RAFAR</strain>
    </source>
</reference>
<protein>
    <submittedName>
        <fullName evidence="1">Uncharacterized protein</fullName>
    </submittedName>
</protein>
<proteinExistence type="predicted"/>
<evidence type="ECO:0000313" key="2">
    <source>
        <dbReference type="Proteomes" id="UP001161017"/>
    </source>
</evidence>
<comment type="caution">
    <text evidence="1">The sequence shown here is derived from an EMBL/GenBank/DDBJ whole genome shotgun (WGS) entry which is preliminary data.</text>
</comment>
<dbReference type="AlphaFoldDB" id="A0AA43TW44"/>
<organism evidence="1 2">
    <name type="scientific">Ramalina farinacea</name>
    <dbReference type="NCBI Taxonomy" id="258253"/>
    <lineage>
        <taxon>Eukaryota</taxon>
        <taxon>Fungi</taxon>
        <taxon>Dikarya</taxon>
        <taxon>Ascomycota</taxon>
        <taxon>Pezizomycotina</taxon>
        <taxon>Lecanoromycetes</taxon>
        <taxon>OSLEUM clade</taxon>
        <taxon>Lecanoromycetidae</taxon>
        <taxon>Lecanorales</taxon>
        <taxon>Lecanorineae</taxon>
        <taxon>Ramalinaceae</taxon>
        <taxon>Ramalina</taxon>
    </lineage>
</organism>
<accession>A0AA43TW44</accession>
<gene>
    <name evidence="1" type="ORF">OHK93_001328</name>
</gene>
<evidence type="ECO:0000313" key="1">
    <source>
        <dbReference type="EMBL" id="MDI1490128.1"/>
    </source>
</evidence>
<sequence>MSDSLATNATDDDLEQIVAKKEAHVIEGEIEYLKFQRMHVLELSKYPPGEDVVQKVCELLKSEMAYQKESRKRSGEEQKGEKDMALMCLTEGKAKLADRPNFTATRAKAYYEPVKEKLVMRGIIGAGD</sequence>
<name>A0AA43TW44_9LECA</name>